<dbReference type="EMBL" id="VJVZ01000002">
    <property type="protein sequence ID" value="TRW26543.1"/>
    <property type="molecule type" value="Genomic_DNA"/>
</dbReference>
<gene>
    <name evidence="3" type="ORF">FMM05_03970</name>
</gene>
<dbReference type="NCBIfam" id="TIGR04183">
    <property type="entry name" value="Por_Secre_tail"/>
    <property type="match status" value="1"/>
</dbReference>
<dbReference type="OrthoDB" id="5381604at2"/>
<dbReference type="AlphaFoldDB" id="A0A552V7U3"/>
<dbReference type="Pfam" id="PF18962">
    <property type="entry name" value="Por_Secre_tail"/>
    <property type="match status" value="1"/>
</dbReference>
<dbReference type="InterPro" id="IPR008979">
    <property type="entry name" value="Galactose-bd-like_sf"/>
</dbReference>
<evidence type="ECO:0000313" key="4">
    <source>
        <dbReference type="Proteomes" id="UP000320643"/>
    </source>
</evidence>
<reference evidence="3 4" key="1">
    <citation type="submission" date="2019-07" db="EMBL/GenBank/DDBJ databases">
        <title>Flavobacterium sp. nov., isolated from glacier ice.</title>
        <authorList>
            <person name="Liu Q."/>
            <person name="Xin Y.-H."/>
        </authorList>
    </citation>
    <scope>NUCLEOTIDE SEQUENCE [LARGE SCALE GENOMIC DNA]</scope>
    <source>
        <strain evidence="3 4">ZT4R6</strain>
    </source>
</reference>
<name>A0A552V7U3_9FLAO</name>
<protein>
    <submittedName>
        <fullName evidence="3">T9SS type A sorting domain-containing protein</fullName>
    </submittedName>
</protein>
<dbReference type="Gene3D" id="2.60.120.430">
    <property type="entry name" value="Galactose-binding lectin"/>
    <property type="match status" value="1"/>
</dbReference>
<keyword evidence="1" id="KW-0732">Signal</keyword>
<dbReference type="RefSeq" id="WP_143372044.1">
    <property type="nucleotide sequence ID" value="NZ_VJVZ01000002.1"/>
</dbReference>
<sequence length="444" mass="48605">MKKIYFTFLPPLAAIATCNAQQDMNFEPAGVGSAYTWNVFENDTNPALEFVANPSATGANTSATVAKYTTLITGNPWAGTETNHDNGMADFVLDAEHSTIKIMVYKSVISDVGIKLVTPSGAALPEIKISNTLINQWEELTFDFSSQIGWFAEPFDQIVVFPDFSPNPRTYGTITYFDNIVFGESDEPANLMEPMTAAPDPTMPQDQVISMFSGVYTNVPVDTWLTGWSSAGMSEVEIQGNPTKKYVNLSYAGVETVATQIDATEMDHFNLHVWSADFTQFRIKLVDFGANGVYDGPGVADDKEHELTFEAPAQNQWITYSIPLTDFTNLATRANMSQFIFSSNGTSTVYIDNVYFSKMATSGVNDIAASKAVVYPNPANTMLTVTAGQDIQQLAVYNTVGQQVLLSAPNSATTNLNVSQLQNGVYMLHITANRHTTTQKFIKQ</sequence>
<dbReference type="InterPro" id="IPR026444">
    <property type="entry name" value="Secre_tail"/>
</dbReference>
<proteinExistence type="predicted"/>
<comment type="caution">
    <text evidence="3">The sequence shown here is derived from an EMBL/GenBank/DDBJ whole genome shotgun (WGS) entry which is preliminary data.</text>
</comment>
<keyword evidence="4" id="KW-1185">Reference proteome</keyword>
<accession>A0A552V7U3</accession>
<evidence type="ECO:0000313" key="3">
    <source>
        <dbReference type="EMBL" id="TRW26543.1"/>
    </source>
</evidence>
<dbReference type="SUPFAM" id="SSF49785">
    <property type="entry name" value="Galactose-binding domain-like"/>
    <property type="match status" value="1"/>
</dbReference>
<evidence type="ECO:0000259" key="2">
    <source>
        <dbReference type="Pfam" id="PF18962"/>
    </source>
</evidence>
<evidence type="ECO:0000256" key="1">
    <source>
        <dbReference type="ARBA" id="ARBA00022729"/>
    </source>
</evidence>
<feature type="domain" description="Secretion system C-terminal sorting" evidence="2">
    <location>
        <begin position="374"/>
        <end position="442"/>
    </location>
</feature>
<organism evidence="3 4">
    <name type="scientific">Flavobacterium zepuense</name>
    <dbReference type="NCBI Taxonomy" id="2593302"/>
    <lineage>
        <taxon>Bacteria</taxon>
        <taxon>Pseudomonadati</taxon>
        <taxon>Bacteroidota</taxon>
        <taxon>Flavobacteriia</taxon>
        <taxon>Flavobacteriales</taxon>
        <taxon>Flavobacteriaceae</taxon>
        <taxon>Flavobacterium</taxon>
    </lineage>
</organism>
<dbReference type="Proteomes" id="UP000320643">
    <property type="component" value="Unassembled WGS sequence"/>
</dbReference>